<dbReference type="PANTHER" id="PTHR34215">
    <property type="entry name" value="BLL0784 PROTEIN"/>
    <property type="match status" value="1"/>
</dbReference>
<dbReference type="Pfam" id="PF04296">
    <property type="entry name" value="YlxR"/>
    <property type="match status" value="1"/>
</dbReference>
<dbReference type="RefSeq" id="WP_169323929.1">
    <property type="nucleotide sequence ID" value="NZ_JABCJJ010000005.1"/>
</dbReference>
<reference evidence="2 3" key="1">
    <citation type="submission" date="2020-04" db="EMBL/GenBank/DDBJ databases">
        <title>Sequencing and Assembly of C. fimi.</title>
        <authorList>
            <person name="Ramsey A.R."/>
        </authorList>
    </citation>
    <scope>NUCLEOTIDE SEQUENCE [LARGE SCALE GENOMIC DNA]</scope>
    <source>
        <strain evidence="2 3">SB</strain>
    </source>
</reference>
<dbReference type="AlphaFoldDB" id="A0A7Y0LX60"/>
<gene>
    <name evidence="2" type="ORF">HIR71_04835</name>
</gene>
<feature type="domain" description="YlxR" evidence="1">
    <location>
        <begin position="12"/>
        <end position="78"/>
    </location>
</feature>
<comment type="caution">
    <text evidence="2">The sequence shown here is derived from an EMBL/GenBank/DDBJ whole genome shotgun (WGS) entry which is preliminary data.</text>
</comment>
<dbReference type="SUPFAM" id="SSF64376">
    <property type="entry name" value="YlxR-like"/>
    <property type="match status" value="1"/>
</dbReference>
<dbReference type="InterPro" id="IPR037465">
    <property type="entry name" value="YlxR"/>
</dbReference>
<dbReference type="Proteomes" id="UP000562124">
    <property type="component" value="Unassembled WGS sequence"/>
</dbReference>
<sequence length="106" mass="11412">MSTQGPVTGPVRTCVGCRSTGPRSGLLRVVAAAEDDPVLVVDLRRRLPGRGAWLHPDLRCLELAERRRAFPRALRRAGTVDTRAVRAHLEAAQEHDGAGPATDAAR</sequence>
<name>A0A7Y0LX60_CELFI</name>
<dbReference type="Gene3D" id="3.30.1230.10">
    <property type="entry name" value="YlxR-like"/>
    <property type="match status" value="1"/>
</dbReference>
<proteinExistence type="predicted"/>
<evidence type="ECO:0000259" key="1">
    <source>
        <dbReference type="Pfam" id="PF04296"/>
    </source>
</evidence>
<evidence type="ECO:0000313" key="3">
    <source>
        <dbReference type="Proteomes" id="UP000562124"/>
    </source>
</evidence>
<evidence type="ECO:0000313" key="2">
    <source>
        <dbReference type="EMBL" id="NMR19554.1"/>
    </source>
</evidence>
<dbReference type="EMBL" id="JABCJJ010000005">
    <property type="protein sequence ID" value="NMR19554.1"/>
    <property type="molecule type" value="Genomic_DNA"/>
</dbReference>
<dbReference type="PANTHER" id="PTHR34215:SF1">
    <property type="entry name" value="YLXR DOMAIN-CONTAINING PROTEIN"/>
    <property type="match status" value="1"/>
</dbReference>
<protein>
    <submittedName>
        <fullName evidence="2">YlxR family protein</fullName>
    </submittedName>
</protein>
<dbReference type="InterPro" id="IPR007393">
    <property type="entry name" value="YlxR_dom"/>
</dbReference>
<dbReference type="InterPro" id="IPR035931">
    <property type="entry name" value="YlxR-like_sf"/>
</dbReference>
<accession>A0A7Y0LX60</accession>
<organism evidence="2 3">
    <name type="scientific">Cellulomonas fimi</name>
    <dbReference type="NCBI Taxonomy" id="1708"/>
    <lineage>
        <taxon>Bacteria</taxon>
        <taxon>Bacillati</taxon>
        <taxon>Actinomycetota</taxon>
        <taxon>Actinomycetes</taxon>
        <taxon>Micrococcales</taxon>
        <taxon>Cellulomonadaceae</taxon>
        <taxon>Cellulomonas</taxon>
    </lineage>
</organism>
<keyword evidence="3" id="KW-1185">Reference proteome</keyword>